<dbReference type="Gene3D" id="3.30.1540.10">
    <property type="entry name" value="formyl-coa transferase, domain 3"/>
    <property type="match status" value="1"/>
</dbReference>
<dbReference type="EMBL" id="CP083240">
    <property type="protein sequence ID" value="UOK73327.1"/>
    <property type="molecule type" value="Genomic_DNA"/>
</dbReference>
<dbReference type="InterPro" id="IPR003673">
    <property type="entry name" value="CoA-Trfase_fam_III"/>
</dbReference>
<dbReference type="KEGG" id="apol:K9D25_22035"/>
<dbReference type="InterPro" id="IPR050509">
    <property type="entry name" value="CoA-transferase_III"/>
</dbReference>
<dbReference type="RefSeq" id="WP_244451007.1">
    <property type="nucleotide sequence ID" value="NZ_CP083240.1"/>
</dbReference>
<evidence type="ECO:0000313" key="1">
    <source>
        <dbReference type="EMBL" id="UOK73327.1"/>
    </source>
</evidence>
<dbReference type="InterPro" id="IPR044855">
    <property type="entry name" value="CoA-Trfase_III_dom3_sf"/>
</dbReference>
<gene>
    <name evidence="1" type="ORF">K9D25_22035</name>
</gene>
<dbReference type="GO" id="GO:0016740">
    <property type="term" value="F:transferase activity"/>
    <property type="evidence" value="ECO:0007669"/>
    <property type="project" value="UniProtKB-KW"/>
</dbReference>
<geneLocation type="plasmid" evidence="1 2">
    <name>pA</name>
</geneLocation>
<protein>
    <submittedName>
        <fullName evidence="1">CoA transferase</fullName>
    </submittedName>
</protein>
<dbReference type="PANTHER" id="PTHR48228:SF5">
    <property type="entry name" value="ALPHA-METHYLACYL-COA RACEMASE"/>
    <property type="match status" value="1"/>
</dbReference>
<sequence length="403" mass="42964">MYRLLSDLTVIECASFIAGPLCGLQLSQCGAEVIRIDPIQGGPDANRWPISAEGRSFYWEGLNKGKKSVALDLSRPEGRELALALITAPAPSSGLFVTNYPVEGFLSHARLAARRSDLITVRIMGWNDGQSAVDYTVNAAVGVPFMTGEATDANEPVNHVLPAWDIATASYAAFIMMVAERQRRAGMGGQEFRVPLSDVAISTLSHLGNVAEVSSGADRERVGNDLFGAFGRNFHCRDGRQVMVVAITPRQWTGLATALDIAAPVAALEAELNVSFAADEGARFVHRERLVPLVADAICARAYGDVTAAFESNNVCWGPYATLKDAVATDPRLVGANPIFAEIEQPSGHSYPAAGATFTAPGMPRHAATRAPLLGEHTDEVLTSLLGLSSGEIGRLHDQKLVK</sequence>
<dbReference type="Gene3D" id="3.40.50.10540">
    <property type="entry name" value="Crotonobetainyl-coa:carnitine coa-transferase, domain 1"/>
    <property type="match status" value="1"/>
</dbReference>
<organism evidence="1 2">
    <name type="scientific">Ancylobacter polymorphus</name>
    <dbReference type="NCBI Taxonomy" id="223390"/>
    <lineage>
        <taxon>Bacteria</taxon>
        <taxon>Pseudomonadati</taxon>
        <taxon>Pseudomonadota</taxon>
        <taxon>Alphaproteobacteria</taxon>
        <taxon>Hyphomicrobiales</taxon>
        <taxon>Xanthobacteraceae</taxon>
        <taxon>Ancylobacter</taxon>
    </lineage>
</organism>
<reference evidence="1" key="1">
    <citation type="submission" date="2021-09" db="EMBL/GenBank/DDBJ databases">
        <title>Network and meta-omics reveal the key degrader and cooperation patterns in an efficient 1,4-dioxane-degrading microbial community.</title>
        <authorList>
            <person name="Dai C."/>
        </authorList>
    </citation>
    <scope>NUCLEOTIDE SEQUENCE</scope>
    <source>
        <strain evidence="1">ZM13</strain>
        <plasmid evidence="1">pA</plasmid>
    </source>
</reference>
<dbReference type="InterPro" id="IPR023606">
    <property type="entry name" value="CoA-Trfase_III_dom_1_sf"/>
</dbReference>
<dbReference type="SUPFAM" id="SSF89796">
    <property type="entry name" value="CoA-transferase family III (CaiB/BaiF)"/>
    <property type="match status" value="1"/>
</dbReference>
<proteinExistence type="predicted"/>
<dbReference type="AlphaFoldDB" id="A0A9E7D634"/>
<accession>A0A9E7D634</accession>
<name>A0A9E7D634_9HYPH</name>
<dbReference type="Pfam" id="PF02515">
    <property type="entry name" value="CoA_transf_3"/>
    <property type="match status" value="1"/>
</dbReference>
<keyword evidence="1" id="KW-0808">Transferase</keyword>
<evidence type="ECO:0000313" key="2">
    <source>
        <dbReference type="Proteomes" id="UP000831684"/>
    </source>
</evidence>
<keyword evidence="1" id="KW-0614">Plasmid</keyword>
<dbReference type="Proteomes" id="UP000831684">
    <property type="component" value="Plasmid pA"/>
</dbReference>
<dbReference type="PANTHER" id="PTHR48228">
    <property type="entry name" value="SUCCINYL-COA--D-CITRAMALATE COA-TRANSFERASE"/>
    <property type="match status" value="1"/>
</dbReference>